<evidence type="ECO:0000313" key="3">
    <source>
        <dbReference type="Proteomes" id="UP001066276"/>
    </source>
</evidence>
<comment type="caution">
    <text evidence="2">The sequence shown here is derived from an EMBL/GenBank/DDBJ whole genome shotgun (WGS) entry which is preliminary data.</text>
</comment>
<dbReference type="EMBL" id="JANPWB010000011">
    <property type="protein sequence ID" value="KAJ1126520.1"/>
    <property type="molecule type" value="Genomic_DNA"/>
</dbReference>
<protein>
    <recommendedName>
        <fullName evidence="4">SUMO-interacting motif-containing protein 1</fullName>
    </recommendedName>
</protein>
<feature type="compositionally biased region" description="Low complexity" evidence="1">
    <location>
        <begin position="189"/>
        <end position="199"/>
    </location>
</feature>
<feature type="compositionally biased region" description="Basic and acidic residues" evidence="1">
    <location>
        <begin position="177"/>
        <end position="188"/>
    </location>
</feature>
<evidence type="ECO:0000256" key="1">
    <source>
        <dbReference type="SAM" id="MobiDB-lite"/>
    </source>
</evidence>
<accession>A0AAV7PHE7</accession>
<feature type="compositionally biased region" description="Low complexity" evidence="1">
    <location>
        <begin position="124"/>
        <end position="138"/>
    </location>
</feature>
<keyword evidence="3" id="KW-1185">Reference proteome</keyword>
<dbReference type="Proteomes" id="UP001066276">
    <property type="component" value="Chromosome 7"/>
</dbReference>
<organism evidence="2 3">
    <name type="scientific">Pleurodeles waltl</name>
    <name type="common">Iberian ribbed newt</name>
    <dbReference type="NCBI Taxonomy" id="8319"/>
    <lineage>
        <taxon>Eukaryota</taxon>
        <taxon>Metazoa</taxon>
        <taxon>Chordata</taxon>
        <taxon>Craniata</taxon>
        <taxon>Vertebrata</taxon>
        <taxon>Euteleostomi</taxon>
        <taxon>Amphibia</taxon>
        <taxon>Batrachia</taxon>
        <taxon>Caudata</taxon>
        <taxon>Salamandroidea</taxon>
        <taxon>Salamandridae</taxon>
        <taxon>Pleurodelinae</taxon>
        <taxon>Pleurodeles</taxon>
    </lineage>
</organism>
<dbReference type="InterPro" id="IPR052119">
    <property type="entry name" value="ElonginBC-PRC2_ViralRestrict"/>
</dbReference>
<dbReference type="AlphaFoldDB" id="A0AAV7PHE7"/>
<dbReference type="PANTHER" id="PTHR23187">
    <property type="entry name" value="FLJ44216 PROTEIN-RELATED"/>
    <property type="match status" value="1"/>
</dbReference>
<reference evidence="2" key="1">
    <citation type="journal article" date="2022" name="bioRxiv">
        <title>Sequencing and chromosome-scale assembly of the giantPleurodeles waltlgenome.</title>
        <authorList>
            <person name="Brown T."/>
            <person name="Elewa A."/>
            <person name="Iarovenko S."/>
            <person name="Subramanian E."/>
            <person name="Araus A.J."/>
            <person name="Petzold A."/>
            <person name="Susuki M."/>
            <person name="Suzuki K.-i.T."/>
            <person name="Hayashi T."/>
            <person name="Toyoda A."/>
            <person name="Oliveira C."/>
            <person name="Osipova E."/>
            <person name="Leigh N.D."/>
            <person name="Simon A."/>
            <person name="Yun M.H."/>
        </authorList>
    </citation>
    <scope>NUCLEOTIDE SEQUENCE</scope>
    <source>
        <strain evidence="2">20211129_DDA</strain>
        <tissue evidence="2">Liver</tissue>
    </source>
</reference>
<proteinExistence type="predicted"/>
<evidence type="ECO:0000313" key="2">
    <source>
        <dbReference type="EMBL" id="KAJ1126520.1"/>
    </source>
</evidence>
<evidence type="ECO:0008006" key="4">
    <source>
        <dbReference type="Google" id="ProtNLM"/>
    </source>
</evidence>
<name>A0AAV7PHE7_PLEWA</name>
<feature type="region of interest" description="Disordered" evidence="1">
    <location>
        <begin position="1"/>
        <end position="23"/>
    </location>
</feature>
<gene>
    <name evidence="2" type="ORF">NDU88_004927</name>
</gene>
<dbReference type="GO" id="GO:0032184">
    <property type="term" value="F:SUMO polymer binding"/>
    <property type="evidence" value="ECO:0007669"/>
    <property type="project" value="TreeGrafter"/>
</dbReference>
<feature type="compositionally biased region" description="Polar residues" evidence="1">
    <location>
        <begin position="147"/>
        <end position="161"/>
    </location>
</feature>
<dbReference type="PANTHER" id="PTHR23187:SF3">
    <property type="entry name" value="SUMO-INTERACTING MOTIF-CONTAINING PROTEIN 1"/>
    <property type="match status" value="1"/>
</dbReference>
<sequence>MDQVIVISDGEEEEVGHSRKRRRSVGISFSPSLEGLIDLTEEDSIVGDMKHSDVGVIDLTGLEGIEDIQKSSESNIDSDCDSSPFVSDCLFVKEENHSMGSIKPGVAAHTVRSAELELLEDGTSSQSYSSKSISSNDSYKSKGLRSDSGTSVNSDLGSLNNPHEMYTSTHSSIRSRHTSEESLSDDLHNSSSKSSFSTSPPIHKGSHENISFPNRTDSLKNVQFSRFDRDSPDVLPFISGTDWYDTRPSSKHSLRISSKESCAENFPILSSKENSCDSESFFENVSILSSRETSCDSKSSLENLPVLSSRESSYERKSSLKSIPVLSSRESCDSEISLENRPVTSRAQKLSLGNLSLVCSTEASNIRHNLTDPLVSEPSINAPFSFTLQHLPELNSSHMRPLQVEPPDPQSTLGQCAEHTRDLDVAPVTTCTPVTASRAWLNKLKYFRKLPIQHLFFQGIKRDEETLKNRRRQPVPISDRRLNMVTTTIEEDFSQGTLQFLLDFVSPQHYPPKDIVSHVVRKILLRSKDVAVLTDAYMVLMKIQELHPATIHNVVWDWRLLTLVMDGEVVDGQDKAIPGLIQDKELPGHLLFLRYVLQTLEDDFQTNLVKRSLQSSIAKTMLSCDLHYSNIGDVIRWLIDAVKCCSIEADHENNPSLLPNNTRNKEQMVVCILQQMLAMAVEVDKFPTMSSNKIAYDLFLFVPSMPQRCLRETFFNTIASHLLRAKVLELMFDNSCEPPPTCSLSRTKILYFLNHSNLLLDDQGGQGELQRWDEMLHHLFLLFISYESILLEHLRTPLIERVDLTIHKAKAHLTDNDKISKKDVDLNLNYFFCRISEGQGNISDAQIMTRIEIMKTALYTVIHCPPP</sequence>
<feature type="region of interest" description="Disordered" evidence="1">
    <location>
        <begin position="120"/>
        <end position="215"/>
    </location>
</feature>